<dbReference type="PANTHER" id="PTHR12271:SF40">
    <property type="entry name" value="POLY(A) RNA POLYMERASE GLD2"/>
    <property type="match status" value="1"/>
</dbReference>
<dbReference type="GO" id="GO:0031123">
    <property type="term" value="P:RNA 3'-end processing"/>
    <property type="evidence" value="ECO:0007669"/>
    <property type="project" value="TreeGrafter"/>
</dbReference>
<evidence type="ECO:0000313" key="2">
    <source>
        <dbReference type="EMBL" id="KAK1442165.1"/>
    </source>
</evidence>
<dbReference type="EMBL" id="JAVEPI010000004">
    <property type="protein sequence ID" value="KAK1442165.1"/>
    <property type="molecule type" value="Genomic_DNA"/>
</dbReference>
<dbReference type="InterPro" id="IPR043519">
    <property type="entry name" value="NT_sf"/>
</dbReference>
<dbReference type="SUPFAM" id="SSF81301">
    <property type="entry name" value="Nucleotidyltransferase"/>
    <property type="match status" value="1"/>
</dbReference>
<accession>A0AAD8LRC6</accession>
<evidence type="ECO:0000256" key="1">
    <source>
        <dbReference type="SAM" id="MobiDB-lite"/>
    </source>
</evidence>
<comment type="caution">
    <text evidence="2">The sequence shown here is derived from an EMBL/GenBank/DDBJ whole genome shotgun (WGS) entry which is preliminary data.</text>
</comment>
<dbReference type="Gene3D" id="1.10.1410.10">
    <property type="match status" value="1"/>
</dbReference>
<protein>
    <submittedName>
        <fullName evidence="2">Uncharacterized protein</fullName>
    </submittedName>
</protein>
<dbReference type="AlphaFoldDB" id="A0AAD8LRC6"/>
<keyword evidence="3" id="KW-1185">Reference proteome</keyword>
<proteinExistence type="predicted"/>
<feature type="compositionally biased region" description="Basic residues" evidence="1">
    <location>
        <begin position="1"/>
        <end position="12"/>
    </location>
</feature>
<feature type="compositionally biased region" description="Basic and acidic residues" evidence="1">
    <location>
        <begin position="24"/>
        <end position="34"/>
    </location>
</feature>
<dbReference type="GO" id="GO:0016779">
    <property type="term" value="F:nucleotidyltransferase activity"/>
    <property type="evidence" value="ECO:0007669"/>
    <property type="project" value="TreeGrafter"/>
</dbReference>
<feature type="region of interest" description="Disordered" evidence="1">
    <location>
        <begin position="1"/>
        <end position="47"/>
    </location>
</feature>
<organism evidence="2 3">
    <name type="scientific">Babesia gibsoni</name>
    <dbReference type="NCBI Taxonomy" id="33632"/>
    <lineage>
        <taxon>Eukaryota</taxon>
        <taxon>Sar</taxon>
        <taxon>Alveolata</taxon>
        <taxon>Apicomplexa</taxon>
        <taxon>Aconoidasida</taxon>
        <taxon>Piroplasmida</taxon>
        <taxon>Babesiidae</taxon>
        <taxon>Babesia</taxon>
    </lineage>
</organism>
<reference evidence="2" key="1">
    <citation type="submission" date="2023-08" db="EMBL/GenBank/DDBJ databases">
        <title>Draft sequence of the Babesia gibsoni genome.</title>
        <authorList>
            <person name="Yamagishi J.Y."/>
            <person name="Xuan X.X."/>
        </authorList>
    </citation>
    <scope>NUCLEOTIDE SEQUENCE</scope>
    <source>
        <strain evidence="2">Azabu</strain>
    </source>
</reference>
<feature type="compositionally biased region" description="Low complexity" evidence="1">
    <location>
        <begin position="38"/>
        <end position="47"/>
    </location>
</feature>
<gene>
    <name evidence="2" type="ORF">BgAZ_401950</name>
</gene>
<sequence>MEPSVRKTKSSRNSRALGGFKNRANKDRKDKNEEAFNSSSSTSPGSTHIVEAPYANGYASAWGLNDNCNYLSSSCSDMVYGKECRTPDSADNMVTYEYTKTMGAATPEPQQKRGGNVVSLADGAFPISHNVGGDSLVSTHYDDSSISAGSKTRSYETDVTKNVASVSSFVSSSDGVSDTTIGAAAQSLSDTNSANDSQSVQCCINTLTECKICKHPFKHEVILPMHTHWLKDDIMSKQYLQDEFPALPGQVEREMYASRCRQFGVPATSSSLQPEAPWSCVETHALLKAVASSLLSTEKAFSKLICTITPSTSCRSTKMYLFNSIKSFLLSSLGEDTKVFLAGSTAYDIDIDYSKMLAINAYSDIDIEVVSSRFGYNSRAILRKVYRDIDEMRSTLRGIGLVSNGIIGSSTLKLVDSARVPIVIMKTRNGLLCDISANTVNSLSHNELFRRYIDKHPILRSFMRLIKHWLKFRGIPVMKEGGFPSILWMLLFCNVVDTNSFNGNANKGLKSKLSGIFEMLYSKNILGDSLSPVESETEDLFSCLNIVTSLERSFKVLAYGTNLIEMVNMVNSRGVSKNPECVNVDSRWAMGDICANLINLIDMEPSVPYATWLVYYYELYRAEERMATYVNYLEMLVSLIICLRAQVALSSTGNHKTYLSQLKTLIANVKDLLGYDMSYLVREGQTVAANIKNQVKNVAQVLGVSVDTNSSQMMENIRLMIKQITQMLNDIPMEIFQSSLDKVYSIPSSIEPPSPLMIPQEKNCVQNPWSTDNILEGTIWNDNGWYIVSIECKLYIVKAIKVCVDWDNWWSMDFVSRRDCRTVFHGFAYRQVSIEGEYLQVQSKESTELPRVLLRRGGLVLFNPVDIVCRLYVMKLMKRDANISSSYYSLDMFTGAKTLYVLPGFEVKRYREFELAASRMSKQMNINMFRREHQLHHCYYCGAITVTGSLVANDHKISQRRLKSLKYALCSPRYLEYYSSMEASLKRAKHNMKPNHI</sequence>
<dbReference type="PANTHER" id="PTHR12271">
    <property type="entry name" value="POLY A POLYMERASE CID PAP -RELATED"/>
    <property type="match status" value="1"/>
</dbReference>
<name>A0AAD8LRC6_BABGI</name>
<evidence type="ECO:0000313" key="3">
    <source>
        <dbReference type="Proteomes" id="UP001230268"/>
    </source>
</evidence>
<dbReference type="Proteomes" id="UP001230268">
    <property type="component" value="Unassembled WGS sequence"/>
</dbReference>